<keyword evidence="7" id="KW-1185">Reference proteome</keyword>
<dbReference type="PANTHER" id="PTHR43292:SF4">
    <property type="entry name" value="ACYL-COA DEHYDROGENASE FADE34"/>
    <property type="match status" value="1"/>
</dbReference>
<protein>
    <submittedName>
        <fullName evidence="6">Acyl-CoA dehydrogenase family protein</fullName>
    </submittedName>
</protein>
<proteinExistence type="inferred from homology"/>
<dbReference type="InterPro" id="IPR052161">
    <property type="entry name" value="Mycobact_Acyl-CoA_DH"/>
</dbReference>
<dbReference type="InterPro" id="IPR046373">
    <property type="entry name" value="Acyl-CoA_Oxase/DH_mid-dom_sf"/>
</dbReference>
<evidence type="ECO:0000256" key="2">
    <source>
        <dbReference type="ARBA" id="ARBA00022630"/>
    </source>
</evidence>
<dbReference type="InterPro" id="IPR036250">
    <property type="entry name" value="AcylCo_DH-like_C"/>
</dbReference>
<dbReference type="Gene3D" id="1.20.140.10">
    <property type="entry name" value="Butyryl-CoA Dehydrogenase, subunit A, domain 3"/>
    <property type="match status" value="1"/>
</dbReference>
<keyword evidence="3" id="KW-0274">FAD</keyword>
<accession>A0ABZ1B7Q1</accession>
<organism evidence="6 7">
    <name type="scientific">Blastococcus brunescens</name>
    <dbReference type="NCBI Taxonomy" id="1564165"/>
    <lineage>
        <taxon>Bacteria</taxon>
        <taxon>Bacillati</taxon>
        <taxon>Actinomycetota</taxon>
        <taxon>Actinomycetes</taxon>
        <taxon>Geodermatophilales</taxon>
        <taxon>Geodermatophilaceae</taxon>
        <taxon>Blastococcus</taxon>
    </lineage>
</organism>
<gene>
    <name evidence="6" type="ORF">U6N30_05040</name>
</gene>
<evidence type="ECO:0000313" key="7">
    <source>
        <dbReference type="Proteomes" id="UP001324287"/>
    </source>
</evidence>
<dbReference type="Gene3D" id="2.40.110.10">
    <property type="entry name" value="Butyryl-CoA Dehydrogenase, subunit A, domain 2"/>
    <property type="match status" value="1"/>
</dbReference>
<dbReference type="Proteomes" id="UP001324287">
    <property type="component" value="Chromosome"/>
</dbReference>
<feature type="domain" description="Acyl-CoA dehydrogenase/oxidase C-terminal" evidence="5">
    <location>
        <begin position="35"/>
        <end position="186"/>
    </location>
</feature>
<dbReference type="InterPro" id="IPR009100">
    <property type="entry name" value="AcylCoA_DH/oxidase_NM_dom_sf"/>
</dbReference>
<dbReference type="EMBL" id="CP141261">
    <property type="protein sequence ID" value="WRL65065.1"/>
    <property type="molecule type" value="Genomic_DNA"/>
</dbReference>
<dbReference type="PANTHER" id="PTHR43292">
    <property type="entry name" value="ACYL-COA DEHYDROGENASE"/>
    <property type="match status" value="1"/>
</dbReference>
<reference evidence="6 7" key="1">
    <citation type="submission" date="2023-12" db="EMBL/GenBank/DDBJ databases">
        <title>Blastococcus brunescens sp. nov., an actonobacterium isolated from sandstone collected in sahara desert.</title>
        <authorList>
            <person name="Gtari M."/>
            <person name="Ghodhbane F."/>
        </authorList>
    </citation>
    <scope>NUCLEOTIDE SEQUENCE [LARGE SCALE GENOMIC DNA]</scope>
    <source>
        <strain evidence="6 7">BMG 8361</strain>
    </source>
</reference>
<dbReference type="SUPFAM" id="SSF47203">
    <property type="entry name" value="Acyl-CoA dehydrogenase C-terminal domain-like"/>
    <property type="match status" value="1"/>
</dbReference>
<comment type="similarity">
    <text evidence="1">Belongs to the acyl-CoA dehydrogenase family.</text>
</comment>
<keyword evidence="2" id="KW-0285">Flavoprotein</keyword>
<evidence type="ECO:0000313" key="6">
    <source>
        <dbReference type="EMBL" id="WRL65065.1"/>
    </source>
</evidence>
<sequence length="205" mass="21635">MTVRPLRQMGGQSDFNEVFFDDVRIPDSERLGEPGEGWRVALTTLMNERVAIGGAGARSVCRSRRSSSTPASGCPLAPERQVLARQAVGRAVVAALGARYTGYRRLTVLSQGGLPGPEASAGKLAGTEAGRLVADAGVRLLGDDAVYAATGDGDDRWQRTQSWIPGIAIAGGTDQVLRNIIGERVLGLPPEPRNDKTVPFAGGQR</sequence>
<dbReference type="Pfam" id="PF00441">
    <property type="entry name" value="Acyl-CoA_dh_1"/>
    <property type="match status" value="1"/>
</dbReference>
<evidence type="ECO:0000256" key="4">
    <source>
        <dbReference type="ARBA" id="ARBA00023002"/>
    </source>
</evidence>
<keyword evidence="4" id="KW-0560">Oxidoreductase</keyword>
<dbReference type="InterPro" id="IPR009075">
    <property type="entry name" value="AcylCo_DH/oxidase_C"/>
</dbReference>
<dbReference type="SUPFAM" id="SSF56645">
    <property type="entry name" value="Acyl-CoA dehydrogenase NM domain-like"/>
    <property type="match status" value="1"/>
</dbReference>
<evidence type="ECO:0000256" key="3">
    <source>
        <dbReference type="ARBA" id="ARBA00022827"/>
    </source>
</evidence>
<name>A0ABZ1B7Q1_9ACTN</name>
<evidence type="ECO:0000256" key="1">
    <source>
        <dbReference type="ARBA" id="ARBA00009347"/>
    </source>
</evidence>
<dbReference type="RefSeq" id="WP_324276389.1">
    <property type="nucleotide sequence ID" value="NZ_CP141261.1"/>
</dbReference>
<evidence type="ECO:0000259" key="5">
    <source>
        <dbReference type="Pfam" id="PF00441"/>
    </source>
</evidence>